<keyword evidence="3" id="KW-0040">ANK repeat</keyword>
<dbReference type="InterPro" id="IPR042567">
    <property type="entry name" value="SPIN/Ssty_sf"/>
</dbReference>
<evidence type="ECO:0000256" key="5">
    <source>
        <dbReference type="SAM" id="MobiDB-lite"/>
    </source>
</evidence>
<keyword evidence="2" id="KW-0540">Nuclease</keyword>
<feature type="repeat" description="ANK" evidence="3">
    <location>
        <begin position="1315"/>
        <end position="1347"/>
    </location>
</feature>
<dbReference type="Proteomes" id="UP000683360">
    <property type="component" value="Unassembled WGS sequence"/>
</dbReference>
<evidence type="ECO:0000313" key="7">
    <source>
        <dbReference type="Proteomes" id="UP000683360"/>
    </source>
</evidence>
<evidence type="ECO:0000313" key="6">
    <source>
        <dbReference type="EMBL" id="CAG2245762.1"/>
    </source>
</evidence>
<evidence type="ECO:0000256" key="4">
    <source>
        <dbReference type="SAM" id="Coils"/>
    </source>
</evidence>
<gene>
    <name evidence="6" type="ORF">MEDL_57759</name>
</gene>
<comment type="caution">
    <text evidence="6">The sequence shown here is derived from an EMBL/GenBank/DDBJ whole genome shotgun (WGS) entry which is preliminary data.</text>
</comment>
<feature type="coiled-coil region" evidence="4">
    <location>
        <begin position="950"/>
        <end position="981"/>
    </location>
</feature>
<feature type="coiled-coil region" evidence="4">
    <location>
        <begin position="259"/>
        <end position="314"/>
    </location>
</feature>
<dbReference type="OrthoDB" id="6111804at2759"/>
<reference evidence="6" key="1">
    <citation type="submission" date="2021-03" db="EMBL/GenBank/DDBJ databases">
        <authorList>
            <person name="Bekaert M."/>
        </authorList>
    </citation>
    <scope>NUCLEOTIDE SEQUENCE</scope>
</reference>
<feature type="region of interest" description="Disordered" evidence="5">
    <location>
        <begin position="69"/>
        <end position="90"/>
    </location>
</feature>
<dbReference type="Pfam" id="PF12796">
    <property type="entry name" value="Ank_2"/>
    <property type="match status" value="1"/>
</dbReference>
<protein>
    <submittedName>
        <fullName evidence="6">Uncharacterized protein</fullName>
    </submittedName>
</protein>
<evidence type="ECO:0000256" key="1">
    <source>
        <dbReference type="ARBA" id="ARBA00009467"/>
    </source>
</evidence>
<dbReference type="Pfam" id="PF02513">
    <property type="entry name" value="Spin-Ssty"/>
    <property type="match status" value="1"/>
</dbReference>
<dbReference type="GO" id="GO:0000175">
    <property type="term" value="F:3'-5'-RNA exonuclease activity"/>
    <property type="evidence" value="ECO:0007669"/>
    <property type="project" value="InterPro"/>
</dbReference>
<proteinExistence type="inferred from homology"/>
<dbReference type="SUPFAM" id="SSF48403">
    <property type="entry name" value="Ankyrin repeat"/>
    <property type="match status" value="2"/>
</dbReference>
<dbReference type="PANTHER" id="PTHR11046:SF25">
    <property type="match status" value="1"/>
</dbReference>
<dbReference type="Gene3D" id="1.25.40.20">
    <property type="entry name" value="Ankyrin repeat-containing domain"/>
    <property type="match status" value="3"/>
</dbReference>
<dbReference type="SMART" id="SM00248">
    <property type="entry name" value="ANK"/>
    <property type="match status" value="10"/>
</dbReference>
<dbReference type="InterPro" id="IPR003671">
    <property type="entry name" value="SPIN/Ssty"/>
</dbReference>
<accession>A0A8S3UPB8</accession>
<keyword evidence="2" id="KW-0378">Hydrolase</keyword>
<comment type="similarity">
    <text evidence="1">Belongs to the SPIN/STSY family.</text>
</comment>
<feature type="coiled-coil region" evidence="4">
    <location>
        <begin position="350"/>
        <end position="384"/>
    </location>
</feature>
<dbReference type="EMBL" id="CAJPWZ010002785">
    <property type="protein sequence ID" value="CAG2245762.1"/>
    <property type="molecule type" value="Genomic_DNA"/>
</dbReference>
<keyword evidence="7" id="KW-1185">Reference proteome</keyword>
<feature type="repeat" description="ANK" evidence="3">
    <location>
        <begin position="1201"/>
        <end position="1223"/>
    </location>
</feature>
<dbReference type="GO" id="GO:0007276">
    <property type="term" value="P:gamete generation"/>
    <property type="evidence" value="ECO:0007669"/>
    <property type="project" value="InterPro"/>
</dbReference>
<keyword evidence="4" id="KW-0175">Coiled coil</keyword>
<evidence type="ECO:0000256" key="3">
    <source>
        <dbReference type="PROSITE-ProRule" id="PRU00023"/>
    </source>
</evidence>
<sequence>MDSDSDYADSNYQLTSHSELSLEFDFDDSPNEASCIVIDDTCTDSQIVHDSDAETQIPVPKISLRFVSSSDSDSEDLPHHKKQKKEQVTKIDNKETSTQTVCSGDFITNTVEQFKMENCLKLGITEDDLKNKTIRINILQKELNFGLLVEFYNFLKLENLAIQNYFCHWISNLCNIDIISINENALISKFHRQYKLLKNKRGLARLEILNQQFLLPLQTCSTPKRKPCKQIDPNIELVSDLQQSFCQQEIKLKTVNFKLSDRREKVKQISEKNKQLKRKLDRSFNREDEKSTKIQKYELEINSLKRELKKKTTETTLLKNILDNAKKKSTKYTNLYYESKRTEIKLNKELKSTSIEISNAKSALQEKETELNKDRKLNEELKECHTSIEYLESLLQDTPELILYDEDLKKFNTKTIECVINLSDLKVPIEKISPVIKQIADICGKIPNNLPSTRTIERMIDSKIAIAHKQISNVLSNKIDTTLYTDETRKYGKTLQTYIVTDDNKTSYVLGLREMLDKSSKSCLDTFKEILKDITDHCYGQEKDNEKQAGYELLCHLKNTMSDRASTEKAFNVLLENFRREILPLIIEDWNKLDVTEQALCSKMNNFFCGLHLMVGIADVCEKALYKFEEAFLEGKDIGSAHYPELKRFHRHESGTLRLIRTACKVFAVGEDEKSGASMAWMTFLKQQGEKNLFIRFKHNRFNLVFVLGLACYFHKTLASIFLDTVHGTNNGLLRAVSLDIKEDLYLAGCKSFGLISKLITGPLWRLLESPGHILEMNKFYKQVIDFLVKGVSDTELAVKFCNGTESPFDTDISTDDKLLQDLVKENTDVDAIVVPMVQNLFQAIHELLSRLIIDHLPGGTFWEPEEYTLLSSKSALKHNRLPEFVFGQLDQLLRYRPNATVLTNESFIMYSHNKTRHWLASLDEIEKKKLITESMKEGKEQRQLFRSRLADIQIQRIEVQKQKQQQLQELERKRIQKAEDMTNMVCYYGLWQNQNQVEEGLSVLKSEKEKRAALEAQLKFRKTVLKQKHPDKKIYNFSKLNERGKYTKLTIQQLKDNVETLIKDTLKEPTHENATQGRPLLVGKTIKHSFSDGNIYDGYVISMVPGFSMWYNIKYERDDAIYAFNLVEDMEKALDDALEFLQFSGDTGNSIKSIDSAERSILLSLLSEETRCDDMNKDEIKSNIASFLVRHGAYFGKDQDGNGPLHIAAKTGSLATLEVLLQLCKNTIVDKNHVGDTAVHMCLKNPKENVCEIIQKLLENQNSTLSLNLKGESPLYLATVLRKLQNIKVDFSSITAQLVEALLGNGADPNDHSTHYIPLLSALEAKDVKTSTLLLEAGANVNATNNRGMSGLHVIFMCHDKKENDHCLTHLLLEKGIKVNLIDSEGKSAMFHMVDTYMENYDRNESDIHLFNDIFNALLNHGADLNICDNSEETVLSLFCSFGKNIDIGRILLASGADPKNGYCLQNAMNICRKFENRKSWISFMISVLQKGADPNKRKAKSSNLIELVEKRNSHIVEEFLKHGADVNYSDVMKTTALHYACDIDHFNDRYTMTALLVKYGSNLNAASINGERPLDILVQNMINDIYDLKRKEVKEEQCSFLTVDMSLLNLLVCGGADLCPATIDPIAPPKTKTVLSTNTASDRKYYLHLQNTNRSVLFMFISNGLFQTAKYLLQSGWDVKQEEWFDDFDVSKLDLRNIRIYKKNEFEARKAEFQSYLENIDIDKIDGLHVRL</sequence>
<name>A0A8S3UPB8_MYTED</name>
<dbReference type="PROSITE" id="PS50297">
    <property type="entry name" value="ANK_REP_REGION"/>
    <property type="match status" value="1"/>
</dbReference>
<dbReference type="InterPro" id="IPR002110">
    <property type="entry name" value="Ankyrin_rpt"/>
</dbReference>
<organism evidence="6 7">
    <name type="scientific">Mytilus edulis</name>
    <name type="common">Blue mussel</name>
    <dbReference type="NCBI Taxonomy" id="6550"/>
    <lineage>
        <taxon>Eukaryota</taxon>
        <taxon>Metazoa</taxon>
        <taxon>Spiralia</taxon>
        <taxon>Lophotrochozoa</taxon>
        <taxon>Mollusca</taxon>
        <taxon>Bivalvia</taxon>
        <taxon>Autobranchia</taxon>
        <taxon>Pteriomorphia</taxon>
        <taxon>Mytilida</taxon>
        <taxon>Mytiloidea</taxon>
        <taxon>Mytilidae</taxon>
        <taxon>Mytilinae</taxon>
        <taxon>Mytilus</taxon>
    </lineage>
</organism>
<dbReference type="PROSITE" id="PS50088">
    <property type="entry name" value="ANK_REPEAT"/>
    <property type="match status" value="2"/>
</dbReference>
<dbReference type="InterPro" id="IPR022894">
    <property type="entry name" value="Oligoribonuclease"/>
</dbReference>
<evidence type="ECO:0000256" key="2">
    <source>
        <dbReference type="ARBA" id="ARBA00022722"/>
    </source>
</evidence>
<dbReference type="InterPro" id="IPR036770">
    <property type="entry name" value="Ankyrin_rpt-contain_sf"/>
</dbReference>
<dbReference type="PANTHER" id="PTHR11046">
    <property type="entry name" value="OLIGORIBONUCLEASE, MITOCHONDRIAL"/>
    <property type="match status" value="1"/>
</dbReference>
<dbReference type="Gene3D" id="2.80.10.70">
    <property type="entry name" value="Spindlin/Ssty"/>
    <property type="match status" value="1"/>
</dbReference>